<dbReference type="EMBL" id="OCMT01000001">
    <property type="protein sequence ID" value="SOD11584.1"/>
    <property type="molecule type" value="Genomic_DNA"/>
</dbReference>
<evidence type="ECO:0000259" key="1">
    <source>
        <dbReference type="Pfam" id="PF01636"/>
    </source>
</evidence>
<sequence length="376" mass="43406">MTTETIKATNITEILSKFNFDSNFVKVKPFGSGHINDTYLIEYSDSDLKFLLQRINHHVFKNVDILMDNITKVTTHIRKKVIEKYHDDSDERSMVAVKSNDEKYYYQDTNGSYWRVFNYLDNTKSYDIVTTENQAFEGGKAFGEFQAFLVDLPTSEVKETIVDFHNIQNRLINLQSAIKADSFNRVNKVLPEINLINSRANEMEYVLRKGSEGKLPLRVIHNDTKFNNVLLNQADQAQCVIDLDTVMPGYVAYDFGDAIRTIINTASEDEKDLSKININLSLYSAFTTGYLTETINFLEEEEIKSLAEGAILFPYMQAVRFLTDFIEGDHYYKTEFEGHNLQRAKAQLKLFSRMDKEFDTLKSIVQEVVKTLRSKP</sequence>
<protein>
    <submittedName>
        <fullName evidence="2">Phosphotransferase enzyme family protein</fullName>
    </submittedName>
</protein>
<dbReference type="AlphaFoldDB" id="A0A285ZPL0"/>
<dbReference type="InterPro" id="IPR050249">
    <property type="entry name" value="Pseudomonas-type_ThrB"/>
</dbReference>
<name>A0A285ZPL0_9SPHI</name>
<dbReference type="Pfam" id="PF01636">
    <property type="entry name" value="APH"/>
    <property type="match status" value="1"/>
</dbReference>
<dbReference type="Gene3D" id="3.90.1200.10">
    <property type="match status" value="1"/>
</dbReference>
<keyword evidence="2" id="KW-0808">Transferase</keyword>
<gene>
    <name evidence="2" type="ORF">SAMN06297358_0223</name>
</gene>
<dbReference type="RefSeq" id="WP_097127717.1">
    <property type="nucleotide sequence ID" value="NZ_OCMT01000001.1"/>
</dbReference>
<reference evidence="3" key="1">
    <citation type="submission" date="2017-09" db="EMBL/GenBank/DDBJ databases">
        <authorList>
            <person name="Varghese N."/>
            <person name="Submissions S."/>
        </authorList>
    </citation>
    <scope>NUCLEOTIDE SEQUENCE [LARGE SCALE GENOMIC DNA]</scope>
    <source>
        <strain evidence="3">CGMCC 1.12803</strain>
    </source>
</reference>
<accession>A0A285ZPL0</accession>
<evidence type="ECO:0000313" key="2">
    <source>
        <dbReference type="EMBL" id="SOD11584.1"/>
    </source>
</evidence>
<dbReference type="OrthoDB" id="526037at2"/>
<dbReference type="InterPro" id="IPR002575">
    <property type="entry name" value="Aminoglycoside_PTrfase"/>
</dbReference>
<proteinExistence type="predicted"/>
<dbReference type="PANTHER" id="PTHR21064">
    <property type="entry name" value="AMINOGLYCOSIDE PHOSPHOTRANSFERASE DOMAIN-CONTAINING PROTEIN-RELATED"/>
    <property type="match status" value="1"/>
</dbReference>
<evidence type="ECO:0000313" key="3">
    <source>
        <dbReference type="Proteomes" id="UP000219281"/>
    </source>
</evidence>
<organism evidence="2 3">
    <name type="scientific">Pedobacter xixiisoli</name>
    <dbReference type="NCBI Taxonomy" id="1476464"/>
    <lineage>
        <taxon>Bacteria</taxon>
        <taxon>Pseudomonadati</taxon>
        <taxon>Bacteroidota</taxon>
        <taxon>Sphingobacteriia</taxon>
        <taxon>Sphingobacteriales</taxon>
        <taxon>Sphingobacteriaceae</taxon>
        <taxon>Pedobacter</taxon>
    </lineage>
</organism>
<dbReference type="GO" id="GO:0016740">
    <property type="term" value="F:transferase activity"/>
    <property type="evidence" value="ECO:0007669"/>
    <property type="project" value="UniProtKB-KW"/>
</dbReference>
<dbReference type="SUPFAM" id="SSF56112">
    <property type="entry name" value="Protein kinase-like (PK-like)"/>
    <property type="match status" value="1"/>
</dbReference>
<dbReference type="InterPro" id="IPR011009">
    <property type="entry name" value="Kinase-like_dom_sf"/>
</dbReference>
<dbReference type="Proteomes" id="UP000219281">
    <property type="component" value="Unassembled WGS sequence"/>
</dbReference>
<keyword evidence="3" id="KW-1185">Reference proteome</keyword>
<dbReference type="PANTHER" id="PTHR21064:SF5">
    <property type="entry name" value="SLR1880 PROTEIN"/>
    <property type="match status" value="1"/>
</dbReference>
<feature type="domain" description="Aminoglycoside phosphotransferase" evidence="1">
    <location>
        <begin position="27"/>
        <end position="262"/>
    </location>
</feature>